<dbReference type="EMBL" id="BAABHQ010000002">
    <property type="protein sequence ID" value="GAA4866634.1"/>
    <property type="molecule type" value="Genomic_DNA"/>
</dbReference>
<reference evidence="2" key="1">
    <citation type="journal article" date="2019" name="Int. J. Syst. Evol. Microbiol.">
        <title>The Global Catalogue of Microorganisms (GCM) 10K type strain sequencing project: providing services to taxonomists for standard genome sequencing and annotation.</title>
        <authorList>
            <consortium name="The Broad Institute Genomics Platform"/>
            <consortium name="The Broad Institute Genome Sequencing Center for Infectious Disease"/>
            <person name="Wu L."/>
            <person name="Ma J."/>
        </authorList>
    </citation>
    <scope>NUCLEOTIDE SEQUENCE [LARGE SCALE GENOMIC DNA]</scope>
    <source>
        <strain evidence="2">JCM 17983</strain>
    </source>
</reference>
<organism evidence="1 2">
    <name type="scientific">Actinomycetospora straminea</name>
    <dbReference type="NCBI Taxonomy" id="663607"/>
    <lineage>
        <taxon>Bacteria</taxon>
        <taxon>Bacillati</taxon>
        <taxon>Actinomycetota</taxon>
        <taxon>Actinomycetes</taxon>
        <taxon>Pseudonocardiales</taxon>
        <taxon>Pseudonocardiaceae</taxon>
        <taxon>Actinomycetospora</taxon>
    </lineage>
</organism>
<evidence type="ECO:0000313" key="1">
    <source>
        <dbReference type="EMBL" id="GAA4866634.1"/>
    </source>
</evidence>
<name>A0ABP9E2V1_9PSEU</name>
<proteinExistence type="predicted"/>
<keyword evidence="2" id="KW-1185">Reference proteome</keyword>
<sequence length="155" mass="17282">MLEADDPDSAEFRGPTQEDYIIFLRQLRQVLGYVASEPQGLLSTQRRLELRRVLDETLGPVGSPARPEQAVRGIPSEKLVEEGLTGRPGWMKLDGWRRRKDRFLDWMNRNNARSCLNWAAGVLDSLSAIAPPLKVTQELVSAAGNLLADAEDAAR</sequence>
<evidence type="ECO:0000313" key="2">
    <source>
        <dbReference type="Proteomes" id="UP001500457"/>
    </source>
</evidence>
<dbReference type="Proteomes" id="UP001500457">
    <property type="component" value="Unassembled WGS sequence"/>
</dbReference>
<gene>
    <name evidence="1" type="ORF">GCM10023203_13720</name>
</gene>
<comment type="caution">
    <text evidence="1">The sequence shown here is derived from an EMBL/GenBank/DDBJ whole genome shotgun (WGS) entry which is preliminary data.</text>
</comment>
<accession>A0ABP9E2V1</accession>
<protein>
    <submittedName>
        <fullName evidence="1">Uncharacterized protein</fullName>
    </submittedName>
</protein>